<feature type="region of interest" description="Disordered" evidence="1">
    <location>
        <begin position="1"/>
        <end position="61"/>
    </location>
</feature>
<feature type="compositionally biased region" description="Basic and acidic residues" evidence="1">
    <location>
        <begin position="50"/>
        <end position="61"/>
    </location>
</feature>
<protein>
    <submittedName>
        <fullName evidence="2">Uncharacterized protein</fullName>
    </submittedName>
</protein>
<name>A0AAE1F9X9_PETCI</name>
<evidence type="ECO:0000313" key="2">
    <source>
        <dbReference type="EMBL" id="KAK3870329.1"/>
    </source>
</evidence>
<dbReference type="Proteomes" id="UP001286313">
    <property type="component" value="Unassembled WGS sequence"/>
</dbReference>
<proteinExistence type="predicted"/>
<gene>
    <name evidence="2" type="ORF">Pcinc_024428</name>
</gene>
<evidence type="ECO:0000256" key="1">
    <source>
        <dbReference type="SAM" id="MobiDB-lite"/>
    </source>
</evidence>
<organism evidence="2 3">
    <name type="scientific">Petrolisthes cinctipes</name>
    <name type="common">Flat porcelain crab</name>
    <dbReference type="NCBI Taxonomy" id="88211"/>
    <lineage>
        <taxon>Eukaryota</taxon>
        <taxon>Metazoa</taxon>
        <taxon>Ecdysozoa</taxon>
        <taxon>Arthropoda</taxon>
        <taxon>Crustacea</taxon>
        <taxon>Multicrustacea</taxon>
        <taxon>Malacostraca</taxon>
        <taxon>Eumalacostraca</taxon>
        <taxon>Eucarida</taxon>
        <taxon>Decapoda</taxon>
        <taxon>Pleocyemata</taxon>
        <taxon>Anomura</taxon>
        <taxon>Galatheoidea</taxon>
        <taxon>Porcellanidae</taxon>
        <taxon>Petrolisthes</taxon>
    </lineage>
</organism>
<comment type="caution">
    <text evidence="2">The sequence shown here is derived from an EMBL/GenBank/DDBJ whole genome shotgun (WGS) entry which is preliminary data.</text>
</comment>
<dbReference type="EMBL" id="JAWQEG010002685">
    <property type="protein sequence ID" value="KAK3870329.1"/>
    <property type="molecule type" value="Genomic_DNA"/>
</dbReference>
<evidence type="ECO:0000313" key="3">
    <source>
        <dbReference type="Proteomes" id="UP001286313"/>
    </source>
</evidence>
<accession>A0AAE1F9X9</accession>
<feature type="compositionally biased region" description="Basic and acidic residues" evidence="1">
    <location>
        <begin position="27"/>
        <end position="43"/>
    </location>
</feature>
<keyword evidence="3" id="KW-1185">Reference proteome</keyword>
<dbReference type="AlphaFoldDB" id="A0AAE1F9X9"/>
<reference evidence="2" key="1">
    <citation type="submission" date="2023-10" db="EMBL/GenBank/DDBJ databases">
        <title>Genome assemblies of two species of porcelain crab, Petrolisthes cinctipes and Petrolisthes manimaculis (Anomura: Porcellanidae).</title>
        <authorList>
            <person name="Angst P."/>
        </authorList>
    </citation>
    <scope>NUCLEOTIDE SEQUENCE</scope>
    <source>
        <strain evidence="2">PB745_01</strain>
        <tissue evidence="2">Gill</tissue>
    </source>
</reference>
<feature type="region of interest" description="Disordered" evidence="1">
    <location>
        <begin position="74"/>
        <end position="100"/>
    </location>
</feature>
<sequence length="131" mass="14612">MSGETGHHRERVLIPARCGPETGVTSKDGERAKSEKVGKDVMGKRRGRRRSAEEEGEVKEGEMMEIGVEILLGSEMLRRQEKSETSSGSGGPAKKEVHDMWRPRVARIHLQRMTYFKTGHGIFMLGHVAPS</sequence>